<evidence type="ECO:0000313" key="2">
    <source>
        <dbReference type="Proteomes" id="UP001218218"/>
    </source>
</evidence>
<keyword evidence="2" id="KW-1185">Reference proteome</keyword>
<name>A0AAD7A8X7_9AGAR</name>
<dbReference type="EMBL" id="JARIHO010000013">
    <property type="protein sequence ID" value="KAJ7351643.1"/>
    <property type="molecule type" value="Genomic_DNA"/>
</dbReference>
<gene>
    <name evidence="1" type="ORF">DFH08DRAFT_993340</name>
</gene>
<dbReference type="AlphaFoldDB" id="A0AAD7A8X7"/>
<protein>
    <submittedName>
        <fullName evidence="1">Uncharacterized protein</fullName>
    </submittedName>
</protein>
<organism evidence="1 2">
    <name type="scientific">Mycena albidolilacea</name>
    <dbReference type="NCBI Taxonomy" id="1033008"/>
    <lineage>
        <taxon>Eukaryota</taxon>
        <taxon>Fungi</taxon>
        <taxon>Dikarya</taxon>
        <taxon>Basidiomycota</taxon>
        <taxon>Agaricomycotina</taxon>
        <taxon>Agaricomycetes</taxon>
        <taxon>Agaricomycetidae</taxon>
        <taxon>Agaricales</taxon>
        <taxon>Marasmiineae</taxon>
        <taxon>Mycenaceae</taxon>
        <taxon>Mycena</taxon>
    </lineage>
</organism>
<dbReference type="Proteomes" id="UP001218218">
    <property type="component" value="Unassembled WGS sequence"/>
</dbReference>
<proteinExistence type="predicted"/>
<evidence type="ECO:0000313" key="1">
    <source>
        <dbReference type="EMBL" id="KAJ7351643.1"/>
    </source>
</evidence>
<accession>A0AAD7A8X7</accession>
<reference evidence="1" key="1">
    <citation type="submission" date="2023-03" db="EMBL/GenBank/DDBJ databases">
        <title>Massive genome expansion in bonnet fungi (Mycena s.s.) driven by repeated elements and novel gene families across ecological guilds.</title>
        <authorList>
            <consortium name="Lawrence Berkeley National Laboratory"/>
            <person name="Harder C.B."/>
            <person name="Miyauchi S."/>
            <person name="Viragh M."/>
            <person name="Kuo A."/>
            <person name="Thoen E."/>
            <person name="Andreopoulos B."/>
            <person name="Lu D."/>
            <person name="Skrede I."/>
            <person name="Drula E."/>
            <person name="Henrissat B."/>
            <person name="Morin E."/>
            <person name="Kohler A."/>
            <person name="Barry K."/>
            <person name="LaButti K."/>
            <person name="Morin E."/>
            <person name="Salamov A."/>
            <person name="Lipzen A."/>
            <person name="Mereny Z."/>
            <person name="Hegedus B."/>
            <person name="Baldrian P."/>
            <person name="Stursova M."/>
            <person name="Weitz H."/>
            <person name="Taylor A."/>
            <person name="Grigoriev I.V."/>
            <person name="Nagy L.G."/>
            <person name="Martin F."/>
            <person name="Kauserud H."/>
        </authorList>
    </citation>
    <scope>NUCLEOTIDE SEQUENCE</scope>
    <source>
        <strain evidence="1">CBHHK002</strain>
    </source>
</reference>
<comment type="caution">
    <text evidence="1">The sequence shown here is derived from an EMBL/GenBank/DDBJ whole genome shotgun (WGS) entry which is preliminary data.</text>
</comment>
<sequence>MPNGCDRLQRQMRSGAAGYRCVNATAGKHCWSLPSGTPETPLPFLAAAVHSVAVLRRCIICALHTMVGSEKPRCTSWVMVQRERRTLRWAVACTAEEGGQANLSVGCAGMCMSLVRVGGSIVLASMHAGDRAVGDWCWAGVEPMTELQSRDEVGARKEPEWGQWRGGMVVLWKDTGTPELPHCRGSRMHEPKADEEIDFTGRKEAEMVT</sequence>